<sequence length="32" mass="3611">MCILVNADAQMHPSRTQQKLSVITGKKIRVDE</sequence>
<evidence type="ECO:0000313" key="2">
    <source>
        <dbReference type="Proteomes" id="UP000001036"/>
    </source>
</evidence>
<reference evidence="1 2" key="1">
    <citation type="journal article" date="2008" name="J. Bacteriol.">
        <title>Insights into plant cell wall degradation from the genome sequence of the soil bacterium Cellvibrio japonicus.</title>
        <authorList>
            <person name="Deboy R.T."/>
            <person name="Mongodin E.F."/>
            <person name="Fouts D.E."/>
            <person name="Tailford L.E."/>
            <person name="Khouri H."/>
            <person name="Emerson J.B."/>
            <person name="Mohamoud Y."/>
            <person name="Watkins K."/>
            <person name="Henrissat B."/>
            <person name="Gilbert H.J."/>
            <person name="Nelson K.E."/>
        </authorList>
    </citation>
    <scope>NUCLEOTIDE SEQUENCE [LARGE SCALE GENOMIC DNA]</scope>
    <source>
        <strain evidence="1 2">Ueda107</strain>
    </source>
</reference>
<dbReference type="HOGENOM" id="CLU_3388697_0_0_6"/>
<dbReference type="EMBL" id="CP000934">
    <property type="protein sequence ID" value="ACE85258.1"/>
    <property type="molecule type" value="Genomic_DNA"/>
</dbReference>
<accession>B3PB18</accession>
<organism evidence="1 2">
    <name type="scientific">Cellvibrio japonicus (strain Ueda107)</name>
    <name type="common">Pseudomonas fluorescens subsp. cellulosa</name>
    <dbReference type="NCBI Taxonomy" id="498211"/>
    <lineage>
        <taxon>Bacteria</taxon>
        <taxon>Pseudomonadati</taxon>
        <taxon>Pseudomonadota</taxon>
        <taxon>Gammaproteobacteria</taxon>
        <taxon>Cellvibrionales</taxon>
        <taxon>Cellvibrionaceae</taxon>
        <taxon>Cellvibrio</taxon>
    </lineage>
</organism>
<evidence type="ECO:0000313" key="1">
    <source>
        <dbReference type="EMBL" id="ACE85258.1"/>
    </source>
</evidence>
<dbReference type="AlphaFoldDB" id="B3PB18"/>
<protein>
    <submittedName>
        <fullName evidence="1">Uncharacterized protein</fullName>
    </submittedName>
</protein>
<proteinExistence type="predicted"/>
<name>B3PB18_CELJU</name>
<dbReference type="STRING" id="498211.CJA_0990"/>
<keyword evidence="2" id="KW-1185">Reference proteome</keyword>
<gene>
    <name evidence="1" type="ordered locus">CJA_0990</name>
</gene>
<dbReference type="KEGG" id="cja:CJA_0990"/>
<dbReference type="Proteomes" id="UP000001036">
    <property type="component" value="Chromosome"/>
</dbReference>